<evidence type="ECO:0000313" key="5">
    <source>
        <dbReference type="EMBL" id="EQD34190.1"/>
    </source>
</evidence>
<evidence type="ECO:0000259" key="4">
    <source>
        <dbReference type="Pfam" id="PF00849"/>
    </source>
</evidence>
<dbReference type="SUPFAM" id="SSF55120">
    <property type="entry name" value="Pseudouridine synthase"/>
    <property type="match status" value="1"/>
</dbReference>
<sequence length="240" mass="27247">MESWIRLGRLTRNHRPVTLGERASPDDLFALDGVPLRIESAATSRRILLYHKCAGELITRHDPEERPTVFERLPRIRQGRWIAAGRLDFNSEGLLVFTTDGGLARTLMHPSNELPRVYMARISGRLTELARHTLTSGVRLEDGWAAFDTVEEGGGKGLNGWYAVRVHEGRNRLVRRLFESQGYPVNRLIRIQHGPFRLPRGLRRGQCQELDAEEIREALVCINRDFVNAGPEGVLRPDAD</sequence>
<evidence type="ECO:0000256" key="1">
    <source>
        <dbReference type="ARBA" id="ARBA00008348"/>
    </source>
</evidence>
<dbReference type="EMBL" id="AUZZ01009209">
    <property type="protein sequence ID" value="EQD34190.1"/>
    <property type="molecule type" value="Genomic_DNA"/>
</dbReference>
<dbReference type="InterPro" id="IPR020094">
    <property type="entry name" value="TruA/RsuA/RluB/E/F_N"/>
</dbReference>
<keyword evidence="3" id="KW-0413">Isomerase</keyword>
<evidence type="ECO:0000256" key="3">
    <source>
        <dbReference type="ARBA" id="ARBA00023235"/>
    </source>
</evidence>
<dbReference type="GO" id="GO:0006364">
    <property type="term" value="P:rRNA processing"/>
    <property type="evidence" value="ECO:0007669"/>
    <property type="project" value="UniProtKB-ARBA"/>
</dbReference>
<dbReference type="InterPro" id="IPR000748">
    <property type="entry name" value="PsdUridine_synth_RsuA/RluB/E/F"/>
</dbReference>
<dbReference type="Gene3D" id="3.30.70.580">
    <property type="entry name" value="Pseudouridine synthase I, catalytic domain, N-terminal subdomain"/>
    <property type="match status" value="1"/>
</dbReference>
<dbReference type="PANTHER" id="PTHR47683:SF3">
    <property type="entry name" value="RIBOSOMAL LARGE SUBUNIT PSEUDOURIDINE SYNTHASE B"/>
    <property type="match status" value="1"/>
</dbReference>
<reference evidence="5" key="1">
    <citation type="submission" date="2013-08" db="EMBL/GenBank/DDBJ databases">
        <authorList>
            <person name="Mendez C."/>
            <person name="Richter M."/>
            <person name="Ferrer M."/>
            <person name="Sanchez J."/>
        </authorList>
    </citation>
    <scope>NUCLEOTIDE SEQUENCE</scope>
</reference>
<dbReference type="NCBIfam" id="TIGR00093">
    <property type="entry name" value="pseudouridine synthase"/>
    <property type="match status" value="1"/>
</dbReference>
<evidence type="ECO:0000256" key="2">
    <source>
        <dbReference type="ARBA" id="ARBA00022884"/>
    </source>
</evidence>
<dbReference type="InterPro" id="IPR050343">
    <property type="entry name" value="RsuA_PseudoU_synthase"/>
</dbReference>
<dbReference type="GO" id="GO:0001522">
    <property type="term" value="P:pseudouridine synthesis"/>
    <property type="evidence" value="ECO:0007669"/>
    <property type="project" value="InterPro"/>
</dbReference>
<dbReference type="PROSITE" id="PS01149">
    <property type="entry name" value="PSI_RSU"/>
    <property type="match status" value="1"/>
</dbReference>
<dbReference type="PANTHER" id="PTHR47683">
    <property type="entry name" value="PSEUDOURIDINE SYNTHASE FAMILY PROTEIN-RELATED"/>
    <property type="match status" value="1"/>
</dbReference>
<organism evidence="5">
    <name type="scientific">mine drainage metagenome</name>
    <dbReference type="NCBI Taxonomy" id="410659"/>
    <lineage>
        <taxon>unclassified sequences</taxon>
        <taxon>metagenomes</taxon>
        <taxon>ecological metagenomes</taxon>
    </lineage>
</organism>
<dbReference type="InterPro" id="IPR042092">
    <property type="entry name" value="PsdUridine_s_RsuA/RluB/E/F_cat"/>
</dbReference>
<dbReference type="InterPro" id="IPR006145">
    <property type="entry name" value="PsdUridine_synth_RsuA/RluA"/>
</dbReference>
<dbReference type="Pfam" id="PF00849">
    <property type="entry name" value="PseudoU_synth_2"/>
    <property type="match status" value="1"/>
</dbReference>
<dbReference type="GO" id="GO:0009982">
    <property type="term" value="F:pseudouridine synthase activity"/>
    <property type="evidence" value="ECO:0007669"/>
    <property type="project" value="InterPro"/>
</dbReference>
<accession>T0ZWA0</accession>
<dbReference type="AlphaFoldDB" id="T0ZWA0"/>
<dbReference type="InterPro" id="IPR020103">
    <property type="entry name" value="PsdUridine_synth_cat_dom_sf"/>
</dbReference>
<gene>
    <name evidence="5" type="ORF">B2A_12766</name>
</gene>
<dbReference type="GO" id="GO:0003723">
    <property type="term" value="F:RNA binding"/>
    <property type="evidence" value="ECO:0007669"/>
    <property type="project" value="UniProtKB-KW"/>
</dbReference>
<comment type="similarity">
    <text evidence="1">Belongs to the pseudouridine synthase RsuA family.</text>
</comment>
<keyword evidence="2" id="KW-0694">RNA-binding</keyword>
<reference evidence="5" key="2">
    <citation type="journal article" date="2014" name="ISME J.">
        <title>Microbial stratification in low pH oxic and suboxic macroscopic growths along an acid mine drainage.</title>
        <authorList>
            <person name="Mendez-Garcia C."/>
            <person name="Mesa V."/>
            <person name="Sprenger R.R."/>
            <person name="Richter M."/>
            <person name="Diez M.S."/>
            <person name="Solano J."/>
            <person name="Bargiela R."/>
            <person name="Golyshina O.V."/>
            <person name="Manteca A."/>
            <person name="Ramos J.L."/>
            <person name="Gallego J.R."/>
            <person name="Llorente I."/>
            <person name="Martins Dos Santos V.A."/>
            <person name="Jensen O.N."/>
            <person name="Pelaez A.I."/>
            <person name="Sanchez J."/>
            <person name="Ferrer M."/>
        </authorList>
    </citation>
    <scope>NUCLEOTIDE SEQUENCE</scope>
</reference>
<comment type="caution">
    <text evidence="5">The sequence shown here is derived from an EMBL/GenBank/DDBJ whole genome shotgun (WGS) entry which is preliminary data.</text>
</comment>
<proteinExistence type="inferred from homology"/>
<dbReference type="InterPro" id="IPR018496">
    <property type="entry name" value="PsdUridine_synth_RsuA/RluB_CS"/>
</dbReference>
<dbReference type="Gene3D" id="3.30.70.1560">
    <property type="entry name" value="Alpha-L RNA-binding motif"/>
    <property type="match status" value="1"/>
</dbReference>
<feature type="domain" description="Pseudouridine synthase RsuA/RluA-like" evidence="4">
    <location>
        <begin position="47"/>
        <end position="179"/>
    </location>
</feature>
<protein>
    <submittedName>
        <fullName evidence="5">Ribosomal large subunit pseudouridine synthase B</fullName>
    </submittedName>
</protein>
<name>T0ZWA0_9ZZZZ</name>